<feature type="region of interest" description="Disordered" evidence="1">
    <location>
        <begin position="100"/>
        <end position="140"/>
    </location>
</feature>
<feature type="compositionally biased region" description="Polar residues" evidence="1">
    <location>
        <begin position="104"/>
        <end position="124"/>
    </location>
</feature>
<evidence type="ECO:0000313" key="3">
    <source>
        <dbReference type="Proteomes" id="UP000310200"/>
    </source>
</evidence>
<dbReference type="AlphaFoldDB" id="A0A4S2KQ48"/>
<dbReference type="Proteomes" id="UP000310200">
    <property type="component" value="Unassembled WGS sequence"/>
</dbReference>
<evidence type="ECO:0000313" key="2">
    <source>
        <dbReference type="EMBL" id="TGZ50179.1"/>
    </source>
</evidence>
<name>A0A4S2KQ48_9HYME</name>
<keyword evidence="3" id="KW-1185">Reference proteome</keyword>
<comment type="caution">
    <text evidence="2">The sequence shown here is derived from an EMBL/GenBank/DDBJ whole genome shotgun (WGS) entry which is preliminary data.</text>
</comment>
<sequence length="140" mass="15480">MAGAGGSSSWPALRFPGALAVRAVMPRKLYDTPPCIVLTRGNQDTCLGREDTARRLALDEKEVTQGRRSETERDQIWISGLGWHVIRRGRRVVETVDLRRQIPSRRNSAGTSPGQIRQEQQPNSGRAAEIVYGSSQVGEI</sequence>
<proteinExistence type="predicted"/>
<reference evidence="2 3" key="1">
    <citation type="journal article" date="2019" name="Philos. Trans. R. Soc. Lond., B, Biol. Sci.">
        <title>Ant behaviour and brain gene expression of defending hosts depend on the ecological success of the intruding social parasite.</title>
        <authorList>
            <person name="Kaur R."/>
            <person name="Stoldt M."/>
            <person name="Jongepier E."/>
            <person name="Feldmeyer B."/>
            <person name="Menzel F."/>
            <person name="Bornberg-Bauer E."/>
            <person name="Foitzik S."/>
        </authorList>
    </citation>
    <scope>NUCLEOTIDE SEQUENCE [LARGE SCALE GENOMIC DNA]</scope>
    <source>
        <tissue evidence="2">Whole body</tissue>
    </source>
</reference>
<organism evidence="2 3">
    <name type="scientific">Temnothorax longispinosus</name>
    <dbReference type="NCBI Taxonomy" id="300112"/>
    <lineage>
        <taxon>Eukaryota</taxon>
        <taxon>Metazoa</taxon>
        <taxon>Ecdysozoa</taxon>
        <taxon>Arthropoda</taxon>
        <taxon>Hexapoda</taxon>
        <taxon>Insecta</taxon>
        <taxon>Pterygota</taxon>
        <taxon>Neoptera</taxon>
        <taxon>Endopterygota</taxon>
        <taxon>Hymenoptera</taxon>
        <taxon>Apocrita</taxon>
        <taxon>Aculeata</taxon>
        <taxon>Formicoidea</taxon>
        <taxon>Formicidae</taxon>
        <taxon>Myrmicinae</taxon>
        <taxon>Temnothorax</taxon>
    </lineage>
</organism>
<dbReference type="EMBL" id="QBLH01002019">
    <property type="protein sequence ID" value="TGZ50179.1"/>
    <property type="molecule type" value="Genomic_DNA"/>
</dbReference>
<gene>
    <name evidence="2" type="ORF">DBV15_03625</name>
</gene>
<protein>
    <submittedName>
        <fullName evidence="2">Uncharacterized protein</fullName>
    </submittedName>
</protein>
<accession>A0A4S2KQ48</accession>
<evidence type="ECO:0000256" key="1">
    <source>
        <dbReference type="SAM" id="MobiDB-lite"/>
    </source>
</evidence>